<sequence>MPFRLASVR</sequence>
<protein>
    <submittedName>
        <fullName evidence="1">Uncharacterized protein</fullName>
    </submittedName>
</protein>
<proteinExistence type="predicted"/>
<organism evidence="1">
    <name type="scientific">Anguilla anguilla</name>
    <name type="common">European freshwater eel</name>
    <name type="synonym">Muraena anguilla</name>
    <dbReference type="NCBI Taxonomy" id="7936"/>
    <lineage>
        <taxon>Eukaryota</taxon>
        <taxon>Metazoa</taxon>
        <taxon>Chordata</taxon>
        <taxon>Craniata</taxon>
        <taxon>Vertebrata</taxon>
        <taxon>Euteleostomi</taxon>
        <taxon>Actinopterygii</taxon>
        <taxon>Neopterygii</taxon>
        <taxon>Teleostei</taxon>
        <taxon>Anguilliformes</taxon>
        <taxon>Anguillidae</taxon>
        <taxon>Anguilla</taxon>
    </lineage>
</organism>
<reference evidence="1" key="1">
    <citation type="submission" date="2014-11" db="EMBL/GenBank/DDBJ databases">
        <authorList>
            <person name="Amaro Gonzalez C."/>
        </authorList>
    </citation>
    <scope>NUCLEOTIDE SEQUENCE</scope>
</reference>
<reference evidence="1" key="2">
    <citation type="journal article" date="2015" name="Fish Shellfish Immunol.">
        <title>Early steps in the European eel (Anguilla anguilla)-Vibrio vulnificus interaction in the gills: Role of the RtxA13 toxin.</title>
        <authorList>
            <person name="Callol A."/>
            <person name="Pajuelo D."/>
            <person name="Ebbesson L."/>
            <person name="Teles M."/>
            <person name="MacKenzie S."/>
            <person name="Amaro C."/>
        </authorList>
    </citation>
    <scope>NUCLEOTIDE SEQUENCE</scope>
</reference>
<evidence type="ECO:0000313" key="1">
    <source>
        <dbReference type="EMBL" id="JAH43318.1"/>
    </source>
</evidence>
<name>A0A0E9SS43_ANGAN</name>
<accession>A0A0E9SS43</accession>
<dbReference type="EMBL" id="GBXM01065259">
    <property type="protein sequence ID" value="JAH43318.1"/>
    <property type="molecule type" value="Transcribed_RNA"/>
</dbReference>